<feature type="domain" description="Enoyl reductase (ER)" evidence="2">
    <location>
        <begin position="39"/>
        <end position="357"/>
    </location>
</feature>
<gene>
    <name evidence="3" type="ORF">F7O44_28530</name>
</gene>
<keyword evidence="1" id="KW-0560">Oxidoreductase</keyword>
<sequence>MDDAQGLLATIHPKRAETVGADGVAPSASREIRLVSRPGDLSPANLETAVTSTPRPGPGQVLVRNTWLSVDRYVRGRMDNVPAPAHPPYQLGSALDGAAVGEVVTTRSEDIPVGTTVLHFLGWREYAVVDATDALVVDTDLAPAQAYLGVLGIPGLTAYAALTTAATLQPGDVAFIANATTPVGNAAGQIARKLGASEVIGSAGGPEDTLTALEVHGYDLVVDHHAGSISRQLNRLAPDGVDVYVGTADGPLLEAAIETLRTGGRAALVSHGNDSCCHHQIPGPHNLHKIVDKQLSLHGVQIGKHLAAFPDYIRHAAGWLAEGSLYSHELVYHGLDQAPSALVAMERGTSHHDRVLIRLHP</sequence>
<dbReference type="InterPro" id="IPR020843">
    <property type="entry name" value="ER"/>
</dbReference>
<dbReference type="InterPro" id="IPR011032">
    <property type="entry name" value="GroES-like_sf"/>
</dbReference>
<dbReference type="PANTHER" id="PTHR43205:SF7">
    <property type="entry name" value="PROSTAGLANDIN REDUCTASE 1"/>
    <property type="match status" value="1"/>
</dbReference>
<dbReference type="EMBL" id="WLZY01000016">
    <property type="protein sequence ID" value="NDL61023.1"/>
    <property type="molecule type" value="Genomic_DNA"/>
</dbReference>
<dbReference type="InterPro" id="IPR013149">
    <property type="entry name" value="ADH-like_C"/>
</dbReference>
<accession>A0A7K3MCK4</accession>
<reference evidence="3 4" key="1">
    <citation type="submission" date="2019-11" db="EMBL/GenBank/DDBJ databases">
        <authorList>
            <person name="Li X.-J."/>
            <person name="Feng X.-M."/>
        </authorList>
    </citation>
    <scope>NUCLEOTIDE SEQUENCE [LARGE SCALE GENOMIC DNA]</scope>
    <source>
        <strain evidence="3 4">XMNu-373</strain>
    </source>
</reference>
<keyword evidence="4" id="KW-1185">Reference proteome</keyword>
<dbReference type="SUPFAM" id="SSF51735">
    <property type="entry name" value="NAD(P)-binding Rossmann-fold domains"/>
    <property type="match status" value="1"/>
</dbReference>
<dbReference type="InterPro" id="IPR045010">
    <property type="entry name" value="MDR_fam"/>
</dbReference>
<evidence type="ECO:0000259" key="2">
    <source>
        <dbReference type="SMART" id="SM00829"/>
    </source>
</evidence>
<dbReference type="Gene3D" id="3.90.180.10">
    <property type="entry name" value="Medium-chain alcohol dehydrogenases, catalytic domain"/>
    <property type="match status" value="1"/>
</dbReference>
<evidence type="ECO:0000256" key="1">
    <source>
        <dbReference type="ARBA" id="ARBA00023002"/>
    </source>
</evidence>
<dbReference type="SUPFAM" id="SSF50129">
    <property type="entry name" value="GroES-like"/>
    <property type="match status" value="1"/>
</dbReference>
<comment type="caution">
    <text evidence="3">The sequence shown here is derived from an EMBL/GenBank/DDBJ whole genome shotgun (WGS) entry which is preliminary data.</text>
</comment>
<dbReference type="GO" id="GO:0016628">
    <property type="term" value="F:oxidoreductase activity, acting on the CH-CH group of donors, NAD or NADP as acceptor"/>
    <property type="evidence" value="ECO:0007669"/>
    <property type="project" value="InterPro"/>
</dbReference>
<name>A0A7K3MCK4_9ACTN</name>
<dbReference type="AlphaFoldDB" id="A0A7K3MCK4"/>
<dbReference type="InterPro" id="IPR041694">
    <property type="entry name" value="ADH_N_2"/>
</dbReference>
<dbReference type="Gene3D" id="3.40.50.720">
    <property type="entry name" value="NAD(P)-binding Rossmann-like Domain"/>
    <property type="match status" value="1"/>
</dbReference>
<dbReference type="Pfam" id="PF16884">
    <property type="entry name" value="ADH_N_2"/>
    <property type="match status" value="1"/>
</dbReference>
<dbReference type="PANTHER" id="PTHR43205">
    <property type="entry name" value="PROSTAGLANDIN REDUCTASE"/>
    <property type="match status" value="1"/>
</dbReference>
<dbReference type="SMART" id="SM00829">
    <property type="entry name" value="PKS_ER"/>
    <property type="match status" value="1"/>
</dbReference>
<evidence type="ECO:0000313" key="3">
    <source>
        <dbReference type="EMBL" id="NDL61023.1"/>
    </source>
</evidence>
<organism evidence="3 4">
    <name type="scientific">Phytoactinopolyspora mesophila</name>
    <dbReference type="NCBI Taxonomy" id="2650750"/>
    <lineage>
        <taxon>Bacteria</taxon>
        <taxon>Bacillati</taxon>
        <taxon>Actinomycetota</taxon>
        <taxon>Actinomycetes</taxon>
        <taxon>Jiangellales</taxon>
        <taxon>Jiangellaceae</taxon>
        <taxon>Phytoactinopolyspora</taxon>
    </lineage>
</organism>
<dbReference type="Pfam" id="PF00107">
    <property type="entry name" value="ADH_zinc_N"/>
    <property type="match status" value="1"/>
</dbReference>
<dbReference type="InterPro" id="IPR036291">
    <property type="entry name" value="NAD(P)-bd_dom_sf"/>
</dbReference>
<proteinExistence type="predicted"/>
<protein>
    <submittedName>
        <fullName evidence="3">Zinc-binding dehydrogenase</fullName>
    </submittedName>
</protein>
<dbReference type="CDD" id="cd05288">
    <property type="entry name" value="PGDH"/>
    <property type="match status" value="1"/>
</dbReference>
<evidence type="ECO:0000313" key="4">
    <source>
        <dbReference type="Proteomes" id="UP000460435"/>
    </source>
</evidence>
<dbReference type="Proteomes" id="UP000460435">
    <property type="component" value="Unassembled WGS sequence"/>
</dbReference>